<comment type="caution">
    <text evidence="1">The sequence shown here is derived from an EMBL/GenBank/DDBJ whole genome shotgun (WGS) entry which is preliminary data.</text>
</comment>
<dbReference type="EMBL" id="SUMC01000083">
    <property type="protein sequence ID" value="TKA00592.1"/>
    <property type="molecule type" value="Genomic_DNA"/>
</dbReference>
<dbReference type="AlphaFoldDB" id="A0A4U0RWD4"/>
<proteinExistence type="predicted"/>
<dbReference type="RefSeq" id="WP_136729405.1">
    <property type="nucleotide sequence ID" value="NZ_SUMC01000083.1"/>
</dbReference>
<organism evidence="1 2">
    <name type="scientific">Actinacidiphila oryziradicis</name>
    <dbReference type="NCBI Taxonomy" id="2571141"/>
    <lineage>
        <taxon>Bacteria</taxon>
        <taxon>Bacillati</taxon>
        <taxon>Actinomycetota</taxon>
        <taxon>Actinomycetes</taxon>
        <taxon>Kitasatosporales</taxon>
        <taxon>Streptomycetaceae</taxon>
        <taxon>Actinacidiphila</taxon>
    </lineage>
</organism>
<evidence type="ECO:0000313" key="2">
    <source>
        <dbReference type="Proteomes" id="UP000305778"/>
    </source>
</evidence>
<gene>
    <name evidence="1" type="ORF">FCI23_42450</name>
</gene>
<protein>
    <submittedName>
        <fullName evidence="1">Uncharacterized protein</fullName>
    </submittedName>
</protein>
<evidence type="ECO:0000313" key="1">
    <source>
        <dbReference type="EMBL" id="TKA00592.1"/>
    </source>
</evidence>
<dbReference type="Proteomes" id="UP000305778">
    <property type="component" value="Unassembled WGS sequence"/>
</dbReference>
<name>A0A4U0RWD4_9ACTN</name>
<reference evidence="1 2" key="1">
    <citation type="submission" date="2019-04" db="EMBL/GenBank/DDBJ databases">
        <title>Streptomyces oryziradicis sp. nov., a novel actinomycete isolated from rhizosphere soil of rice (Oryza sativa L.).</title>
        <authorList>
            <person name="Li C."/>
        </authorList>
    </citation>
    <scope>NUCLEOTIDE SEQUENCE [LARGE SCALE GENOMIC DNA]</scope>
    <source>
        <strain evidence="1 2">NEAU-C40</strain>
    </source>
</reference>
<sequence>MLLVLADLFLVPLPADTAQAPAPAFLMAAAADDCANSAVWCSLHLDVPDYDDPSPRKDAHPGIVEAAGTVAPFPPVALSAAAPAGAAPARVPDTHAVLRC</sequence>
<accession>A0A4U0RWD4</accession>
<keyword evidence="2" id="KW-1185">Reference proteome</keyword>